<organism evidence="3">
    <name type="scientific">uncultured Desulfovibrio sp</name>
    <dbReference type="NCBI Taxonomy" id="167968"/>
    <lineage>
        <taxon>Bacteria</taxon>
        <taxon>Pseudomonadati</taxon>
        <taxon>Thermodesulfobacteriota</taxon>
        <taxon>Desulfovibrionia</taxon>
        <taxon>Desulfovibrionales</taxon>
        <taxon>Desulfovibrionaceae</taxon>
        <taxon>Desulfovibrio</taxon>
        <taxon>environmental samples</taxon>
    </lineage>
</organism>
<keyword evidence="1" id="KW-0238">DNA-binding</keyword>
<evidence type="ECO:0000259" key="2">
    <source>
        <dbReference type="PROSITE" id="PS50937"/>
    </source>
</evidence>
<dbReference type="EMBL" id="FLUP01000001">
    <property type="protein sequence ID" value="SBV93144.1"/>
    <property type="molecule type" value="Genomic_DNA"/>
</dbReference>
<evidence type="ECO:0000256" key="1">
    <source>
        <dbReference type="ARBA" id="ARBA00023125"/>
    </source>
</evidence>
<feature type="domain" description="HTH merR-type" evidence="2">
    <location>
        <begin position="5"/>
        <end position="74"/>
    </location>
</feature>
<dbReference type="GO" id="GO:0003700">
    <property type="term" value="F:DNA-binding transcription factor activity"/>
    <property type="evidence" value="ECO:0007669"/>
    <property type="project" value="InterPro"/>
</dbReference>
<dbReference type="InterPro" id="IPR047057">
    <property type="entry name" value="MerR_fam"/>
</dbReference>
<dbReference type="InterPro" id="IPR009061">
    <property type="entry name" value="DNA-bd_dom_put_sf"/>
</dbReference>
<dbReference type="RefSeq" id="WP_215647783.1">
    <property type="nucleotide sequence ID" value="NZ_CABUEN010000004.1"/>
</dbReference>
<evidence type="ECO:0000313" key="3">
    <source>
        <dbReference type="EMBL" id="SBV93144.1"/>
    </source>
</evidence>
<dbReference type="PANTHER" id="PTHR30204:SF96">
    <property type="entry name" value="CHROMOSOME-ANCHORING PROTEIN RACA"/>
    <property type="match status" value="1"/>
</dbReference>
<reference evidence="3" key="1">
    <citation type="submission" date="2016-04" db="EMBL/GenBank/DDBJ databases">
        <authorList>
            <person name="Evans L.H."/>
            <person name="Alamgir A."/>
            <person name="Owens N."/>
            <person name="Weber N.D."/>
            <person name="Virtaneva K."/>
            <person name="Barbian K."/>
            <person name="Babar A."/>
            <person name="Rosenke K."/>
        </authorList>
    </citation>
    <scope>NUCLEOTIDE SEQUENCE</scope>
    <source>
        <strain evidence="3">92-2</strain>
    </source>
</reference>
<dbReference type="GO" id="GO:0003677">
    <property type="term" value="F:DNA binding"/>
    <property type="evidence" value="ECO:0007669"/>
    <property type="project" value="UniProtKB-KW"/>
</dbReference>
<dbReference type="Gene3D" id="3.20.80.10">
    <property type="entry name" value="Regulatory factor, effector binding domain"/>
    <property type="match status" value="1"/>
</dbReference>
<dbReference type="SMART" id="SM00422">
    <property type="entry name" value="HTH_MERR"/>
    <property type="match status" value="1"/>
</dbReference>
<proteinExistence type="predicted"/>
<sequence>MNSQRYTISEMSETSNISKKALRFYDKLGLITPRLRGANNYRYYTHEDVLSVPPLKYYKQMGFRLEEIRAAFDADSNASLRALREMFTTKMEDLRQEEDVLRLRSASIHDWLELLHEAEMVLDNDLRQVSVKYVPPQNLLFHDEVFSLDIKSTIINMGFTNYVESLDNNIAGPVIVHFSSVEDRLKKVEQPIQVLQRPMRPCKPELMQTLGGVLMASCYHIGPYETISDTYRKLQRWCASNSYVHAPDAFERYVTDYWTTNNEALFVTEVLVRVRRPNDTFV</sequence>
<dbReference type="InterPro" id="IPR000551">
    <property type="entry name" value="MerR-type_HTH_dom"/>
</dbReference>
<dbReference type="Pfam" id="PF13411">
    <property type="entry name" value="MerR_1"/>
    <property type="match status" value="1"/>
</dbReference>
<dbReference type="Gene3D" id="1.10.1660.10">
    <property type="match status" value="1"/>
</dbReference>
<dbReference type="SUPFAM" id="SSF46955">
    <property type="entry name" value="Putative DNA-binding domain"/>
    <property type="match status" value="1"/>
</dbReference>
<dbReference type="PROSITE" id="PS50937">
    <property type="entry name" value="HTH_MERR_2"/>
    <property type="match status" value="1"/>
</dbReference>
<dbReference type="AlphaFoldDB" id="A0A212J1C5"/>
<dbReference type="Pfam" id="PF06445">
    <property type="entry name" value="GyrI-like"/>
    <property type="match status" value="1"/>
</dbReference>
<accession>A0A212J1C5</accession>
<protein>
    <submittedName>
        <fullName evidence="3">Transcriptional regulator, MerR family</fullName>
    </submittedName>
</protein>
<dbReference type="SUPFAM" id="SSF55136">
    <property type="entry name" value="Probable bacterial effector-binding domain"/>
    <property type="match status" value="1"/>
</dbReference>
<dbReference type="InterPro" id="IPR029442">
    <property type="entry name" value="GyrI-like"/>
</dbReference>
<name>A0A212J1C5_9BACT</name>
<gene>
    <name evidence="3" type="ORF">KM92DES2_10362</name>
</gene>
<dbReference type="PANTHER" id="PTHR30204">
    <property type="entry name" value="REDOX-CYCLING DRUG-SENSING TRANSCRIPTIONAL ACTIVATOR SOXR"/>
    <property type="match status" value="1"/>
</dbReference>
<dbReference type="PROSITE" id="PS00552">
    <property type="entry name" value="HTH_MERR_1"/>
    <property type="match status" value="1"/>
</dbReference>
<dbReference type="InterPro" id="IPR011256">
    <property type="entry name" value="Reg_factor_effector_dom_sf"/>
</dbReference>